<feature type="binding site" evidence="5">
    <location>
        <position position="80"/>
    </location>
    <ligand>
        <name>Zn(2+)</name>
        <dbReference type="ChEBI" id="CHEBI:29105"/>
    </ligand>
</feature>
<evidence type="ECO:0000259" key="8">
    <source>
        <dbReference type="PROSITE" id="PS51371"/>
    </source>
</evidence>
<keyword evidence="10" id="KW-0413">Isomerase</keyword>
<dbReference type="FunFam" id="3.40.50.10490:FF:000011">
    <property type="entry name" value="Arabinose 5-phosphate isomerase"/>
    <property type="match status" value="1"/>
</dbReference>
<dbReference type="Pfam" id="PF00571">
    <property type="entry name" value="CBS"/>
    <property type="match status" value="2"/>
</dbReference>
<dbReference type="PROSITE" id="PS51464">
    <property type="entry name" value="SIS"/>
    <property type="match status" value="1"/>
</dbReference>
<keyword evidence="3 7" id="KW-0129">CBS domain</keyword>
<dbReference type="Proteomes" id="UP001304300">
    <property type="component" value="Chromosome"/>
</dbReference>
<evidence type="ECO:0000256" key="5">
    <source>
        <dbReference type="PIRSR" id="PIRSR004692-2"/>
    </source>
</evidence>
<dbReference type="GO" id="GO:0046872">
    <property type="term" value="F:metal ion binding"/>
    <property type="evidence" value="ECO:0007669"/>
    <property type="project" value="UniProtKB-KW"/>
</dbReference>
<evidence type="ECO:0000256" key="7">
    <source>
        <dbReference type="PROSITE-ProRule" id="PRU00703"/>
    </source>
</evidence>
<dbReference type="Gene3D" id="3.10.580.10">
    <property type="entry name" value="CBS-domain"/>
    <property type="match status" value="1"/>
</dbReference>
<dbReference type="NCBIfam" id="TIGR00393">
    <property type="entry name" value="kpsF"/>
    <property type="match status" value="1"/>
</dbReference>
<gene>
    <name evidence="10" type="ORF">RZN69_03575</name>
</gene>
<feature type="site" description="Catalytically relevant" evidence="6">
    <location>
        <position position="150"/>
    </location>
</feature>
<feature type="site" description="Catalytically relevant" evidence="6">
    <location>
        <position position="109"/>
    </location>
</feature>
<dbReference type="PIRSF" id="PIRSF004692">
    <property type="entry name" value="KdsD_KpsF"/>
    <property type="match status" value="1"/>
</dbReference>
<keyword evidence="11" id="KW-1185">Reference proteome</keyword>
<dbReference type="SMART" id="SM00116">
    <property type="entry name" value="CBS"/>
    <property type="match status" value="2"/>
</dbReference>
<comment type="similarity">
    <text evidence="1 4">Belongs to the SIS family. GutQ/KpsF subfamily.</text>
</comment>
<dbReference type="InterPro" id="IPR004800">
    <property type="entry name" value="KdsD/KpsF-type"/>
</dbReference>
<dbReference type="GO" id="GO:1901135">
    <property type="term" value="P:carbohydrate derivative metabolic process"/>
    <property type="evidence" value="ECO:0007669"/>
    <property type="project" value="InterPro"/>
</dbReference>
<dbReference type="PANTHER" id="PTHR42745">
    <property type="match status" value="1"/>
</dbReference>
<keyword evidence="2" id="KW-0677">Repeat</keyword>
<dbReference type="CDD" id="cd04604">
    <property type="entry name" value="CBS_pair_SIS_assoc"/>
    <property type="match status" value="1"/>
</dbReference>
<evidence type="ECO:0000256" key="4">
    <source>
        <dbReference type="PIRNR" id="PIRNR004692"/>
    </source>
</evidence>
<evidence type="ECO:0000313" key="11">
    <source>
        <dbReference type="Proteomes" id="UP001304300"/>
    </source>
</evidence>
<dbReference type="InterPro" id="IPR046348">
    <property type="entry name" value="SIS_dom_sf"/>
</dbReference>
<dbReference type="PANTHER" id="PTHR42745:SF1">
    <property type="entry name" value="ARABINOSE 5-PHOSPHATE ISOMERASE KDSD"/>
    <property type="match status" value="1"/>
</dbReference>
<feature type="site" description="Catalytically relevant" evidence="6">
    <location>
        <position position="57"/>
    </location>
</feature>
<evidence type="ECO:0000256" key="2">
    <source>
        <dbReference type="ARBA" id="ARBA00022737"/>
    </source>
</evidence>
<dbReference type="InterPro" id="IPR000644">
    <property type="entry name" value="CBS_dom"/>
</dbReference>
<dbReference type="InterPro" id="IPR035474">
    <property type="entry name" value="SIS_Kpsf"/>
</dbReference>
<sequence length="330" mass="35301">MSEIPDNKSLLEIAGHCLRQEAEALQALQGRLGESFLKAVEMLRSHNGKIVICGMGKSGHIAQKIAATLSSTGTPTIFLHAGEARHGDLGIYHPGDPTILISKSGSTAEIVHLIPVLKDFNSPIIAIVGNLNSEIARCADAVLDASVAQEADPLGLAPTASTVTALAMGDALASALMAAKGFQGDDFARLHPAGQLGRNLLNRVADVMKTQDEVAWLSAEATLREVVIALTRFPQGACCVVDADSRLLGIITDGDIRRMMEKTDDFHGVRATDIMTADPITVLQGSSLADALKLMEDRPRQIYVLPVLDDDSSRCLGLLRLHDVYQPQWK</sequence>
<dbReference type="SUPFAM" id="SSF54631">
    <property type="entry name" value="CBS-domain pair"/>
    <property type="match status" value="1"/>
</dbReference>
<dbReference type="GO" id="GO:0097367">
    <property type="term" value="F:carbohydrate derivative binding"/>
    <property type="evidence" value="ECO:0007669"/>
    <property type="project" value="InterPro"/>
</dbReference>
<feature type="domain" description="SIS" evidence="9">
    <location>
        <begin position="39"/>
        <end position="182"/>
    </location>
</feature>
<evidence type="ECO:0000256" key="3">
    <source>
        <dbReference type="ARBA" id="ARBA00023122"/>
    </source>
</evidence>
<organism evidence="10 11">
    <name type="scientific">Rubellicoccus peritrichatus</name>
    <dbReference type="NCBI Taxonomy" id="3080537"/>
    <lineage>
        <taxon>Bacteria</taxon>
        <taxon>Pseudomonadati</taxon>
        <taxon>Verrucomicrobiota</taxon>
        <taxon>Opitutia</taxon>
        <taxon>Puniceicoccales</taxon>
        <taxon>Cerasicoccaceae</taxon>
        <taxon>Rubellicoccus</taxon>
    </lineage>
</organism>
<feature type="domain" description="CBS" evidence="8">
    <location>
        <begin position="275"/>
        <end position="330"/>
    </location>
</feature>
<name>A0AAQ3LA88_9BACT</name>
<accession>A0AAQ3LA88</accession>
<dbReference type="InterPro" id="IPR046342">
    <property type="entry name" value="CBS_dom_sf"/>
</dbReference>
<dbReference type="InterPro" id="IPR001347">
    <property type="entry name" value="SIS_dom"/>
</dbReference>
<proteinExistence type="inferred from homology"/>
<dbReference type="Pfam" id="PF01380">
    <property type="entry name" value="SIS"/>
    <property type="match status" value="1"/>
</dbReference>
<feature type="site" description="Catalytically relevant" evidence="6">
    <location>
        <position position="191"/>
    </location>
</feature>
<dbReference type="GO" id="GO:0019146">
    <property type="term" value="F:arabinose-5-phosphate isomerase activity"/>
    <property type="evidence" value="ECO:0007669"/>
    <property type="project" value="UniProtKB-ARBA"/>
</dbReference>
<dbReference type="InterPro" id="IPR050986">
    <property type="entry name" value="GutQ/KpsF_isomerases"/>
</dbReference>
<dbReference type="RefSeq" id="WP_317834639.1">
    <property type="nucleotide sequence ID" value="NZ_CP136920.1"/>
</dbReference>
<evidence type="ECO:0000256" key="6">
    <source>
        <dbReference type="PIRSR" id="PIRSR004692-3"/>
    </source>
</evidence>
<dbReference type="SUPFAM" id="SSF53697">
    <property type="entry name" value="SIS domain"/>
    <property type="match status" value="1"/>
</dbReference>
<evidence type="ECO:0000313" key="10">
    <source>
        <dbReference type="EMBL" id="WOO42155.1"/>
    </source>
</evidence>
<dbReference type="EMBL" id="CP136920">
    <property type="protein sequence ID" value="WOO42155.1"/>
    <property type="molecule type" value="Genomic_DNA"/>
</dbReference>
<protein>
    <submittedName>
        <fullName evidence="10">KpsF/GutQ family sugar-phosphate isomerase</fullName>
    </submittedName>
</protein>
<dbReference type="CDD" id="cd05014">
    <property type="entry name" value="SIS_Kpsf"/>
    <property type="match status" value="1"/>
</dbReference>
<keyword evidence="5" id="KW-0862">Zinc</keyword>
<keyword evidence="5" id="KW-0479">Metal-binding</keyword>
<dbReference type="Gene3D" id="3.40.50.10490">
    <property type="entry name" value="Glucose-6-phosphate isomerase like protein, domain 1"/>
    <property type="match status" value="1"/>
</dbReference>
<evidence type="ECO:0000259" key="9">
    <source>
        <dbReference type="PROSITE" id="PS51464"/>
    </source>
</evidence>
<reference evidence="10 11" key="1">
    <citation type="submission" date="2023-10" db="EMBL/GenBank/DDBJ databases">
        <title>Rubellicoccus peritrichatus gen. nov., sp. nov., isolated from an algae of coral reef tank.</title>
        <authorList>
            <person name="Luo J."/>
        </authorList>
    </citation>
    <scope>NUCLEOTIDE SEQUENCE [LARGE SCALE GENOMIC DNA]</scope>
    <source>
        <strain evidence="10 11">CR14</strain>
    </source>
</reference>
<feature type="domain" description="CBS" evidence="8">
    <location>
        <begin position="208"/>
        <end position="266"/>
    </location>
</feature>
<dbReference type="GO" id="GO:0005975">
    <property type="term" value="P:carbohydrate metabolic process"/>
    <property type="evidence" value="ECO:0007669"/>
    <property type="project" value="InterPro"/>
</dbReference>
<dbReference type="AlphaFoldDB" id="A0AAQ3LA88"/>
<evidence type="ECO:0000256" key="1">
    <source>
        <dbReference type="ARBA" id="ARBA00008165"/>
    </source>
</evidence>
<dbReference type="KEGG" id="puo:RZN69_03575"/>
<dbReference type="PROSITE" id="PS51371">
    <property type="entry name" value="CBS"/>
    <property type="match status" value="2"/>
</dbReference>